<evidence type="ECO:0000313" key="2">
    <source>
        <dbReference type="EMBL" id="CAD5205397.1"/>
    </source>
</evidence>
<protein>
    <submittedName>
        <fullName evidence="2">Uncharacterized protein</fullName>
    </submittedName>
</protein>
<organism evidence="2 3">
    <name type="scientific">Bursaphelenchus okinawaensis</name>
    <dbReference type="NCBI Taxonomy" id="465554"/>
    <lineage>
        <taxon>Eukaryota</taxon>
        <taxon>Metazoa</taxon>
        <taxon>Ecdysozoa</taxon>
        <taxon>Nematoda</taxon>
        <taxon>Chromadorea</taxon>
        <taxon>Rhabditida</taxon>
        <taxon>Tylenchina</taxon>
        <taxon>Tylenchomorpha</taxon>
        <taxon>Aphelenchoidea</taxon>
        <taxon>Aphelenchoididae</taxon>
        <taxon>Bursaphelenchus</taxon>
    </lineage>
</organism>
<evidence type="ECO:0000313" key="3">
    <source>
        <dbReference type="Proteomes" id="UP000614601"/>
    </source>
</evidence>
<sequence>MYSYVLLSLFLLANLQGSDCDKKELKPPFNVANTLALGLQTNTKNFSVTFYTELGERPLRMQFSFTDPIRLLGPF</sequence>
<evidence type="ECO:0000256" key="1">
    <source>
        <dbReference type="SAM" id="SignalP"/>
    </source>
</evidence>
<keyword evidence="3" id="KW-1185">Reference proteome</keyword>
<dbReference type="Proteomes" id="UP000614601">
    <property type="component" value="Unassembled WGS sequence"/>
</dbReference>
<proteinExistence type="predicted"/>
<comment type="caution">
    <text evidence="2">The sequence shown here is derived from an EMBL/GenBank/DDBJ whole genome shotgun (WGS) entry which is preliminary data.</text>
</comment>
<dbReference type="EMBL" id="CAJFCW020000001">
    <property type="protein sequence ID" value="CAG9077151.1"/>
    <property type="molecule type" value="Genomic_DNA"/>
</dbReference>
<reference evidence="2" key="1">
    <citation type="submission" date="2020-09" db="EMBL/GenBank/DDBJ databases">
        <authorList>
            <person name="Kikuchi T."/>
        </authorList>
    </citation>
    <scope>NUCLEOTIDE SEQUENCE</scope>
    <source>
        <strain evidence="2">SH1</strain>
    </source>
</reference>
<feature type="chain" id="PRO_5036220720" evidence="1">
    <location>
        <begin position="21"/>
        <end position="75"/>
    </location>
</feature>
<gene>
    <name evidence="2" type="ORF">BOKJ2_LOCUS81</name>
</gene>
<feature type="signal peptide" evidence="1">
    <location>
        <begin position="1"/>
        <end position="20"/>
    </location>
</feature>
<accession>A0A811JPV5</accession>
<name>A0A811JPV5_9BILA</name>
<keyword evidence="1" id="KW-0732">Signal</keyword>
<dbReference type="AlphaFoldDB" id="A0A811JPV5"/>
<dbReference type="Proteomes" id="UP000783686">
    <property type="component" value="Unassembled WGS sequence"/>
</dbReference>
<dbReference type="EMBL" id="CAJFDH010000001">
    <property type="protein sequence ID" value="CAD5205397.1"/>
    <property type="molecule type" value="Genomic_DNA"/>
</dbReference>